<evidence type="ECO:0000256" key="5">
    <source>
        <dbReference type="SAM" id="Phobius"/>
    </source>
</evidence>
<dbReference type="OrthoDB" id="1898221at2759"/>
<gene>
    <name evidence="6" type="ORF">A3770_02p12450</name>
</gene>
<feature type="transmembrane region" description="Helical" evidence="5">
    <location>
        <begin position="250"/>
        <end position="269"/>
    </location>
</feature>
<evidence type="ECO:0000313" key="7">
    <source>
        <dbReference type="Proteomes" id="UP000316726"/>
    </source>
</evidence>
<comment type="subcellular location">
    <subcellularLocation>
        <location evidence="1">Endomembrane system</location>
        <topology evidence="1">Multi-pass membrane protein</topology>
    </subcellularLocation>
</comment>
<keyword evidence="4 5" id="KW-0472">Membrane</keyword>
<accession>A0A5B8MEB7</accession>
<sequence length="287" mass="32055">MGNNKAVLDNLSRERGGRMVAGPVVEAIGKSRAEWEGLTTASGAGRKVGLCASYVENTPPSATTSTKASVFQKVFHVVAFIQTFSVWFWHFTPAASYLPGRQLYGLFFRYLTFCTYTLQALYYACAVVCDFAGEERVGRRFHKATGMLAGLVFTMSNVVTFMYYGVMQQFSDPIEGSNVDRPPYLNISVHLINCVTSWIDLLTTKNMSLCGDTIKATWAYGLTYTAWMHFIKNHTGKYPYPFLDKIPPVLGPLLVVFTAFFTLQFIFIVGRKIREKIGLAVEGECLL</sequence>
<evidence type="ECO:0000256" key="4">
    <source>
        <dbReference type="ARBA" id="ARBA00023136"/>
    </source>
</evidence>
<dbReference type="PANTHER" id="PTHR10989">
    <property type="entry name" value="ANDROGEN-INDUCED PROTEIN 1-RELATED"/>
    <property type="match status" value="1"/>
</dbReference>
<dbReference type="Pfam" id="PF04750">
    <property type="entry name" value="Far-17a_AIG1"/>
    <property type="match status" value="1"/>
</dbReference>
<name>A0A5B8MEB7_9CHLO</name>
<feature type="transmembrane region" description="Helical" evidence="5">
    <location>
        <begin position="144"/>
        <end position="164"/>
    </location>
</feature>
<evidence type="ECO:0000256" key="2">
    <source>
        <dbReference type="ARBA" id="ARBA00022692"/>
    </source>
</evidence>
<keyword evidence="3 5" id="KW-1133">Transmembrane helix</keyword>
<protein>
    <submittedName>
        <fullName evidence="6">Uncharacterized protein</fullName>
    </submittedName>
</protein>
<keyword evidence="2 5" id="KW-0812">Transmembrane</keyword>
<dbReference type="EMBL" id="CP031035">
    <property type="protein sequence ID" value="QDZ18727.1"/>
    <property type="molecule type" value="Genomic_DNA"/>
</dbReference>
<dbReference type="GO" id="GO:0016020">
    <property type="term" value="C:membrane"/>
    <property type="evidence" value="ECO:0007669"/>
    <property type="project" value="InterPro"/>
</dbReference>
<dbReference type="AlphaFoldDB" id="A0A5B8MEB7"/>
<feature type="transmembrane region" description="Helical" evidence="5">
    <location>
        <begin position="74"/>
        <end position="90"/>
    </location>
</feature>
<dbReference type="InterPro" id="IPR006838">
    <property type="entry name" value="ADTRP_AIG1"/>
</dbReference>
<feature type="transmembrane region" description="Helical" evidence="5">
    <location>
        <begin position="110"/>
        <end position="132"/>
    </location>
</feature>
<keyword evidence="7" id="KW-1185">Reference proteome</keyword>
<dbReference type="PANTHER" id="PTHR10989:SF16">
    <property type="entry name" value="AT02829P-RELATED"/>
    <property type="match status" value="1"/>
</dbReference>
<dbReference type="GO" id="GO:0012505">
    <property type="term" value="C:endomembrane system"/>
    <property type="evidence" value="ECO:0007669"/>
    <property type="project" value="UniProtKB-SubCell"/>
</dbReference>
<proteinExistence type="predicted"/>
<dbReference type="Proteomes" id="UP000316726">
    <property type="component" value="Chromosome 2"/>
</dbReference>
<evidence type="ECO:0000313" key="6">
    <source>
        <dbReference type="EMBL" id="QDZ18727.1"/>
    </source>
</evidence>
<organism evidence="6 7">
    <name type="scientific">Chloropicon primus</name>
    <dbReference type="NCBI Taxonomy" id="1764295"/>
    <lineage>
        <taxon>Eukaryota</taxon>
        <taxon>Viridiplantae</taxon>
        <taxon>Chlorophyta</taxon>
        <taxon>Chloropicophyceae</taxon>
        <taxon>Chloropicales</taxon>
        <taxon>Chloropicaceae</taxon>
        <taxon>Chloropicon</taxon>
    </lineage>
</organism>
<evidence type="ECO:0000256" key="1">
    <source>
        <dbReference type="ARBA" id="ARBA00004127"/>
    </source>
</evidence>
<evidence type="ECO:0000256" key="3">
    <source>
        <dbReference type="ARBA" id="ARBA00022989"/>
    </source>
</evidence>
<reference evidence="6 7" key="1">
    <citation type="submission" date="2018-07" db="EMBL/GenBank/DDBJ databases">
        <title>The complete nuclear genome of the prasinophyte Chloropicon primus (CCMP1205).</title>
        <authorList>
            <person name="Pombert J.-F."/>
            <person name="Otis C."/>
            <person name="Turmel M."/>
            <person name="Lemieux C."/>
        </authorList>
    </citation>
    <scope>NUCLEOTIDE SEQUENCE [LARGE SCALE GENOMIC DNA]</scope>
    <source>
        <strain evidence="6 7">CCMP1205</strain>
    </source>
</reference>